<gene>
    <name evidence="10" type="ORF">FDO65_07540</name>
</gene>
<keyword evidence="7 8" id="KW-0472">Membrane</keyword>
<dbReference type="GO" id="GO:0005886">
    <property type="term" value="C:plasma membrane"/>
    <property type="evidence" value="ECO:0007669"/>
    <property type="project" value="UniProtKB-SubCell"/>
</dbReference>
<reference evidence="10 11" key="1">
    <citation type="submission" date="2019-05" db="EMBL/GenBank/DDBJ databases">
        <title>Nakamurella sp. N5BH11, whole genome shotgun sequence.</title>
        <authorList>
            <person name="Tuo L."/>
        </authorList>
    </citation>
    <scope>NUCLEOTIDE SEQUENCE [LARGE SCALE GENOMIC DNA]</scope>
    <source>
        <strain evidence="10 11">N5BH11</strain>
    </source>
</reference>
<keyword evidence="5 8" id="KW-0812">Transmembrane</keyword>
<dbReference type="AlphaFoldDB" id="A0A4U6QLK2"/>
<dbReference type="Pfam" id="PF07690">
    <property type="entry name" value="MFS_1"/>
    <property type="match status" value="1"/>
</dbReference>
<protein>
    <submittedName>
        <fullName evidence="10">MFS transporter</fullName>
    </submittedName>
</protein>
<dbReference type="InterPro" id="IPR020846">
    <property type="entry name" value="MFS_dom"/>
</dbReference>
<dbReference type="PROSITE" id="PS50850">
    <property type="entry name" value="MFS"/>
    <property type="match status" value="1"/>
</dbReference>
<evidence type="ECO:0000313" key="11">
    <source>
        <dbReference type="Proteomes" id="UP000306985"/>
    </source>
</evidence>
<dbReference type="InterPro" id="IPR036259">
    <property type="entry name" value="MFS_trans_sf"/>
</dbReference>
<dbReference type="GO" id="GO:0022857">
    <property type="term" value="F:transmembrane transporter activity"/>
    <property type="evidence" value="ECO:0007669"/>
    <property type="project" value="InterPro"/>
</dbReference>
<dbReference type="Proteomes" id="UP000306985">
    <property type="component" value="Unassembled WGS sequence"/>
</dbReference>
<sequence length="462" mass="46966">MGPGRPDPDQAVAGRWRGRHRVGPPVSAVGRSRLLRLPPVLPHERVPDRARGCSGRLAAVTATGAPAPSSTHRLTAALFAGGVATFAELYAVQAVLPALAAEFSLSESTASLAVSVATGALALSVLPWAFVGDRVGRARAMRWAAVAAAVCATALPFAPSFGVLLALRAVSGVALGALPALAMAHLVARAEPARVAAIGGLYIAGTTIGGLSGRVVTGAVAAGWGWRWGVAVTAVLVAVAVAVFVVLSRGDDRRQPRSRATPSGGPPVTTTLGAGARLRAAFTDRTVAVFYAQAFLLMGGFVTIYNLLGFRLLDEPYRLPASVVSLLFLTYLVGTVGSSGVGRAVGRFGRRRVLVAAGFAMAGGVALTLAPSLWLIIAGLVVATFAFFPAHAIAASWAGERIPGARSQVAATYSLAYYAGSSLVGFAGAAVYDRGGWTGAMAVVITGCVVAASIAAIGAPRR</sequence>
<feature type="transmembrane region" description="Helical" evidence="8">
    <location>
        <begin position="287"/>
        <end position="308"/>
    </location>
</feature>
<proteinExistence type="inferred from homology"/>
<keyword evidence="3" id="KW-0813">Transport</keyword>
<comment type="subcellular location">
    <subcellularLocation>
        <location evidence="1">Cell membrane</location>
        <topology evidence="1">Multi-pass membrane protein</topology>
    </subcellularLocation>
</comment>
<feature type="transmembrane region" description="Helical" evidence="8">
    <location>
        <begin position="410"/>
        <end position="431"/>
    </location>
</feature>
<evidence type="ECO:0000256" key="3">
    <source>
        <dbReference type="ARBA" id="ARBA00022448"/>
    </source>
</evidence>
<evidence type="ECO:0000256" key="1">
    <source>
        <dbReference type="ARBA" id="ARBA00004651"/>
    </source>
</evidence>
<feature type="transmembrane region" description="Helical" evidence="8">
    <location>
        <begin position="437"/>
        <end position="459"/>
    </location>
</feature>
<evidence type="ECO:0000256" key="6">
    <source>
        <dbReference type="ARBA" id="ARBA00022989"/>
    </source>
</evidence>
<evidence type="ECO:0000313" key="10">
    <source>
        <dbReference type="EMBL" id="TKV61424.1"/>
    </source>
</evidence>
<feature type="transmembrane region" description="Helical" evidence="8">
    <location>
        <begin position="112"/>
        <end position="131"/>
    </location>
</feature>
<keyword evidence="11" id="KW-1185">Reference proteome</keyword>
<dbReference type="OrthoDB" id="63984at2"/>
<feature type="transmembrane region" description="Helical" evidence="8">
    <location>
        <begin position="195"/>
        <end position="216"/>
    </location>
</feature>
<evidence type="ECO:0000256" key="2">
    <source>
        <dbReference type="ARBA" id="ARBA00008335"/>
    </source>
</evidence>
<accession>A0A4U6QLK2</accession>
<feature type="domain" description="Major facilitator superfamily (MFS) profile" evidence="9">
    <location>
        <begin position="74"/>
        <end position="462"/>
    </location>
</feature>
<dbReference type="InterPro" id="IPR011701">
    <property type="entry name" value="MFS"/>
</dbReference>
<evidence type="ECO:0000256" key="8">
    <source>
        <dbReference type="SAM" id="Phobius"/>
    </source>
</evidence>
<name>A0A4U6QLK2_9ACTN</name>
<dbReference type="PANTHER" id="PTHR43271:SF1">
    <property type="entry name" value="INNER MEMBRANE TRANSPORT PROTEIN YNFM"/>
    <property type="match status" value="1"/>
</dbReference>
<feature type="transmembrane region" description="Helical" evidence="8">
    <location>
        <begin position="320"/>
        <end position="341"/>
    </location>
</feature>
<dbReference type="PANTHER" id="PTHR43271">
    <property type="entry name" value="BLL2771 PROTEIN"/>
    <property type="match status" value="1"/>
</dbReference>
<feature type="transmembrane region" description="Helical" evidence="8">
    <location>
        <begin position="143"/>
        <end position="163"/>
    </location>
</feature>
<evidence type="ECO:0000256" key="5">
    <source>
        <dbReference type="ARBA" id="ARBA00022692"/>
    </source>
</evidence>
<evidence type="ECO:0000256" key="4">
    <source>
        <dbReference type="ARBA" id="ARBA00022475"/>
    </source>
</evidence>
<evidence type="ECO:0000256" key="7">
    <source>
        <dbReference type="ARBA" id="ARBA00023136"/>
    </source>
</evidence>
<keyword evidence="4" id="KW-1003">Cell membrane</keyword>
<dbReference type="EMBL" id="SZZH01000001">
    <property type="protein sequence ID" value="TKV61424.1"/>
    <property type="molecule type" value="Genomic_DNA"/>
</dbReference>
<comment type="caution">
    <text evidence="10">The sequence shown here is derived from an EMBL/GenBank/DDBJ whole genome shotgun (WGS) entry which is preliminary data.</text>
</comment>
<organism evidence="10 11">
    <name type="scientific">Nakamurella flava</name>
    <dbReference type="NCBI Taxonomy" id="2576308"/>
    <lineage>
        <taxon>Bacteria</taxon>
        <taxon>Bacillati</taxon>
        <taxon>Actinomycetota</taxon>
        <taxon>Actinomycetes</taxon>
        <taxon>Nakamurellales</taxon>
        <taxon>Nakamurellaceae</taxon>
        <taxon>Nakamurella</taxon>
    </lineage>
</organism>
<dbReference type="SUPFAM" id="SSF103473">
    <property type="entry name" value="MFS general substrate transporter"/>
    <property type="match status" value="1"/>
</dbReference>
<feature type="transmembrane region" description="Helical" evidence="8">
    <location>
        <begin position="376"/>
        <end position="398"/>
    </location>
</feature>
<dbReference type="Gene3D" id="1.20.1250.20">
    <property type="entry name" value="MFS general substrate transporter like domains"/>
    <property type="match status" value="1"/>
</dbReference>
<feature type="transmembrane region" description="Helical" evidence="8">
    <location>
        <begin position="76"/>
        <end position="100"/>
    </location>
</feature>
<feature type="transmembrane region" description="Helical" evidence="8">
    <location>
        <begin position="169"/>
        <end position="188"/>
    </location>
</feature>
<feature type="transmembrane region" description="Helical" evidence="8">
    <location>
        <begin position="228"/>
        <end position="247"/>
    </location>
</feature>
<evidence type="ECO:0000259" key="9">
    <source>
        <dbReference type="PROSITE" id="PS50850"/>
    </source>
</evidence>
<dbReference type="CDD" id="cd17324">
    <property type="entry name" value="MFS_NepI_like"/>
    <property type="match status" value="1"/>
</dbReference>
<feature type="transmembrane region" description="Helical" evidence="8">
    <location>
        <begin position="353"/>
        <end position="370"/>
    </location>
</feature>
<comment type="similarity">
    <text evidence="2">Belongs to the major facilitator superfamily.</text>
</comment>
<keyword evidence="6 8" id="KW-1133">Transmembrane helix</keyword>